<dbReference type="OrthoDB" id="112032at2"/>
<evidence type="ECO:0000256" key="2">
    <source>
        <dbReference type="ARBA" id="ARBA00023125"/>
    </source>
</evidence>
<reference evidence="6 7" key="1">
    <citation type="journal article" date="2013" name="PLoS ONE">
        <title>The first genomic and proteomic characterization of a deep-sea sulfate reducer: insights into the piezophilic lifestyle of Desulfovibrio piezophilus.</title>
        <authorList>
            <person name="Pradel N."/>
            <person name="Ji B."/>
            <person name="Gimenez G."/>
            <person name="Talla E."/>
            <person name="Lenoble P."/>
            <person name="Garel M."/>
            <person name="Tamburini C."/>
            <person name="Fourquet P."/>
            <person name="Lebrun R."/>
            <person name="Bertin P."/>
            <person name="Denis Y."/>
            <person name="Pophillat M."/>
            <person name="Barbe V."/>
            <person name="Ollivier B."/>
            <person name="Dolla A."/>
        </authorList>
    </citation>
    <scope>NUCLEOTIDE SEQUENCE [LARGE SCALE GENOMIC DNA]</scope>
    <source>
        <strain evidence="7">DSM 10523 / SB164P1</strain>
    </source>
</reference>
<keyword evidence="1" id="KW-0805">Transcription regulation</keyword>
<dbReference type="InterPro" id="IPR014710">
    <property type="entry name" value="RmlC-like_jellyroll"/>
</dbReference>
<keyword evidence="3" id="KW-0010">Activator</keyword>
<dbReference type="Gene3D" id="2.60.120.10">
    <property type="entry name" value="Jelly Rolls"/>
    <property type="match status" value="1"/>
</dbReference>
<gene>
    <name evidence="6" type="ordered locus">BN4_11931</name>
</gene>
<evidence type="ECO:0000313" key="6">
    <source>
        <dbReference type="EMBL" id="CCH49166.1"/>
    </source>
</evidence>
<dbReference type="SUPFAM" id="SSF46689">
    <property type="entry name" value="Homeodomain-like"/>
    <property type="match status" value="2"/>
</dbReference>
<accession>M1WK86</accession>
<dbReference type="InterPro" id="IPR020449">
    <property type="entry name" value="Tscrpt_reg_AraC-type_HTH"/>
</dbReference>
<dbReference type="AlphaFoldDB" id="M1WK86"/>
<feature type="domain" description="HTH araC/xylS-type" evidence="5">
    <location>
        <begin position="178"/>
        <end position="275"/>
    </location>
</feature>
<dbReference type="InterPro" id="IPR009057">
    <property type="entry name" value="Homeodomain-like_sf"/>
</dbReference>
<dbReference type="Proteomes" id="UP000011724">
    <property type="component" value="Chromosome"/>
</dbReference>
<keyword evidence="4" id="KW-0804">Transcription</keyword>
<dbReference type="InterPro" id="IPR050204">
    <property type="entry name" value="AraC_XylS_family_regulators"/>
</dbReference>
<keyword evidence="7" id="KW-1185">Reference proteome</keyword>
<dbReference type="PATRIC" id="fig|879567.3.peg.2045"/>
<proteinExistence type="predicted"/>
<evidence type="ECO:0000256" key="3">
    <source>
        <dbReference type="ARBA" id="ARBA00023159"/>
    </source>
</evidence>
<evidence type="ECO:0000256" key="4">
    <source>
        <dbReference type="ARBA" id="ARBA00023163"/>
    </source>
</evidence>
<dbReference type="InterPro" id="IPR037923">
    <property type="entry name" value="HTH-like"/>
</dbReference>
<dbReference type="BioCyc" id="DPIE1322246:BN4_RS09685-MONOMER"/>
<organism evidence="6 7">
    <name type="scientific">Pseudodesulfovibrio piezophilus (strain DSM 21447 / JCM 15486 / C1TLV30)</name>
    <name type="common">Desulfovibrio piezophilus</name>
    <dbReference type="NCBI Taxonomy" id="1322246"/>
    <lineage>
        <taxon>Bacteria</taxon>
        <taxon>Pseudomonadati</taxon>
        <taxon>Thermodesulfobacteriota</taxon>
        <taxon>Desulfovibrionia</taxon>
        <taxon>Desulfovibrionales</taxon>
        <taxon>Desulfovibrionaceae</taxon>
    </lineage>
</organism>
<reference evidence="7" key="2">
    <citation type="journal article" date="2013" name="Stand. Genomic Sci.">
        <title>Complete genome sequence of Desulfocapsa sulfexigens, a marine deltaproteobacterium specialized in disproportionating inorganic sulfur compounds.</title>
        <authorList>
            <person name="Finster K.W."/>
            <person name="Kjeldsen K.U."/>
            <person name="Kube M."/>
            <person name="Reinhardt R."/>
            <person name="Mussmann M."/>
            <person name="Amann R."/>
            <person name="Schreiber L."/>
        </authorList>
    </citation>
    <scope>NUCLEOTIDE SEQUENCE [LARGE SCALE GENOMIC DNA]</scope>
    <source>
        <strain evidence="7">DSM 10523 / SB164P1</strain>
    </source>
</reference>
<dbReference type="PRINTS" id="PR00032">
    <property type="entry name" value="HTHARAC"/>
</dbReference>
<dbReference type="GO" id="GO:0003700">
    <property type="term" value="F:DNA-binding transcription factor activity"/>
    <property type="evidence" value="ECO:0007669"/>
    <property type="project" value="InterPro"/>
</dbReference>
<protein>
    <submittedName>
        <fullName evidence="6">Transcriptional regulator, AraC family</fullName>
    </submittedName>
</protein>
<dbReference type="InterPro" id="IPR018062">
    <property type="entry name" value="HTH_AraC-typ_CS"/>
</dbReference>
<dbReference type="STRING" id="1322246.BN4_11931"/>
<dbReference type="Pfam" id="PF02311">
    <property type="entry name" value="AraC_binding"/>
    <property type="match status" value="1"/>
</dbReference>
<dbReference type="PROSITE" id="PS01124">
    <property type="entry name" value="HTH_ARAC_FAMILY_2"/>
    <property type="match status" value="1"/>
</dbReference>
<dbReference type="SUPFAM" id="SSF51215">
    <property type="entry name" value="Regulatory protein AraC"/>
    <property type="match status" value="1"/>
</dbReference>
<dbReference type="EMBL" id="FO203427">
    <property type="protein sequence ID" value="CCH49166.1"/>
    <property type="molecule type" value="Genomic_DNA"/>
</dbReference>
<dbReference type="Gene3D" id="1.10.10.60">
    <property type="entry name" value="Homeodomain-like"/>
    <property type="match status" value="1"/>
</dbReference>
<dbReference type="KEGG" id="dpi:BN4_11931"/>
<evidence type="ECO:0000259" key="5">
    <source>
        <dbReference type="PROSITE" id="PS01124"/>
    </source>
</evidence>
<evidence type="ECO:0000313" key="7">
    <source>
        <dbReference type="Proteomes" id="UP000011724"/>
    </source>
</evidence>
<dbReference type="RefSeq" id="WP_015415210.1">
    <property type="nucleotide sequence ID" value="NC_020409.1"/>
</dbReference>
<dbReference type="PANTHER" id="PTHR46796:SF2">
    <property type="entry name" value="TRANSCRIPTIONAL REGULATORY PROTEIN"/>
    <property type="match status" value="1"/>
</dbReference>
<dbReference type="InterPro" id="IPR003313">
    <property type="entry name" value="AraC-bd"/>
</dbReference>
<dbReference type="GO" id="GO:0043565">
    <property type="term" value="F:sequence-specific DNA binding"/>
    <property type="evidence" value="ECO:0007669"/>
    <property type="project" value="InterPro"/>
</dbReference>
<dbReference type="InterPro" id="IPR018060">
    <property type="entry name" value="HTH_AraC"/>
</dbReference>
<dbReference type="Pfam" id="PF12833">
    <property type="entry name" value="HTH_18"/>
    <property type="match status" value="1"/>
</dbReference>
<dbReference type="eggNOG" id="COG2207">
    <property type="taxonomic scope" value="Bacteria"/>
</dbReference>
<dbReference type="PANTHER" id="PTHR46796">
    <property type="entry name" value="HTH-TYPE TRANSCRIPTIONAL ACTIVATOR RHAS-RELATED"/>
    <property type="match status" value="1"/>
</dbReference>
<sequence>MGKRSINADICFWRDPDLPGVEARFSSYNEEAFRKHVHAAYSVGLVKTGRTSFFLDGEMHDAEAGQVVLIEPNVVHACNPERDSCMTYRMFYVDETWFRSVGQEVFGSGAASPRLPRPVVDDSELYAHWRELHEAIRGNRHRLEKESLLVQGIADILVRYGELSGREQDSPGGEGAVEAIKQYLTSHLESKVNLDTLSDIAHVSRYHLLRLFHAKVGLPPHTYQNQLRVDLGKRLLATGTSISQVAQEAGFVDQSHFSRVFRQFTGATPRQYQRGASPSTVK</sequence>
<name>M1WK86_PSEP2</name>
<dbReference type="SMART" id="SM00342">
    <property type="entry name" value="HTH_ARAC"/>
    <property type="match status" value="1"/>
</dbReference>
<dbReference type="HOGENOM" id="CLU_000445_88_16_7"/>
<keyword evidence="2" id="KW-0238">DNA-binding</keyword>
<dbReference type="PROSITE" id="PS00041">
    <property type="entry name" value="HTH_ARAC_FAMILY_1"/>
    <property type="match status" value="1"/>
</dbReference>
<evidence type="ECO:0000256" key="1">
    <source>
        <dbReference type="ARBA" id="ARBA00023015"/>
    </source>
</evidence>